<dbReference type="GO" id="GO:0015562">
    <property type="term" value="F:efflux transmembrane transporter activity"/>
    <property type="evidence" value="ECO:0007669"/>
    <property type="project" value="InterPro"/>
</dbReference>
<dbReference type="PANTHER" id="PTHR30203">
    <property type="entry name" value="OUTER MEMBRANE CATION EFFLUX PROTEIN"/>
    <property type="match status" value="1"/>
</dbReference>
<dbReference type="SUPFAM" id="SSF56954">
    <property type="entry name" value="Outer membrane efflux proteins (OEP)"/>
    <property type="match status" value="1"/>
</dbReference>
<protein>
    <submittedName>
        <fullName evidence="10">Efflux transporter, outer membrane factor (OMF) lipoprotein, NodT family</fullName>
    </submittedName>
</protein>
<reference evidence="10 11" key="1">
    <citation type="submission" date="2016-10" db="EMBL/GenBank/DDBJ databases">
        <authorList>
            <person name="de Groot N.N."/>
        </authorList>
    </citation>
    <scope>NUCLEOTIDE SEQUENCE [LARGE SCALE GENOMIC DNA]</scope>
    <source>
        <strain evidence="10 11">DSM 5885</strain>
    </source>
</reference>
<name>A0A1G8C803_9RHOO</name>
<dbReference type="GO" id="GO:0005886">
    <property type="term" value="C:plasma membrane"/>
    <property type="evidence" value="ECO:0007669"/>
    <property type="project" value="UniProtKB-SubCell"/>
</dbReference>
<evidence type="ECO:0000256" key="1">
    <source>
        <dbReference type="ARBA" id="ARBA00004370"/>
    </source>
</evidence>
<sequence length="478" mass="51343">MRPTAYRPPALAVLLAALLALGGCANYAGIVPEVRQLDELVANATRGFDAWPEEGWWHRLNDPQLAALIDTALADNPGLQAASARVRRAEALAGNAESALWPSLGASTSNTRERFSEHGMIPPPYAGTTRSINELQLLGQWEIDFFGKNRATLRAALGEAAAAAADRQAARHLLAANIARGYLNLARLIAQRDLAGERQRQRSEFAELVQRRFAAGIDTGIALEAATGAIPENARDIAAFEEQIGSARHLLAALAGKTPEAIDSLAPTLPENIAIDLPETLPAGLLAHRADVTAARRRVEAALNTTDATKAMFYPNVNLRGFTGFSAIGLDQWLDTANRQSGIGLALSLPVFDAGRLRSLYRVSTANLDEAVAAYNGTLLEALRDVADQLTTLAALDHQIAHQQATLQSAERNFRLADQRYRADIADRLSVLNAEAGLINQRRAAIDLQARRLDTRIRLIHALGGGFSDAPAAALARQ</sequence>
<evidence type="ECO:0000313" key="10">
    <source>
        <dbReference type="EMBL" id="SDH41000.1"/>
    </source>
</evidence>
<evidence type="ECO:0000256" key="3">
    <source>
        <dbReference type="ARBA" id="ARBA00022452"/>
    </source>
</evidence>
<dbReference type="NCBIfam" id="TIGR01845">
    <property type="entry name" value="outer_NodT"/>
    <property type="match status" value="1"/>
</dbReference>
<evidence type="ECO:0000256" key="9">
    <source>
        <dbReference type="RuleBase" id="RU362097"/>
    </source>
</evidence>
<keyword evidence="8 9" id="KW-0449">Lipoprotein</keyword>
<evidence type="ECO:0000256" key="5">
    <source>
        <dbReference type="ARBA" id="ARBA00022729"/>
    </source>
</evidence>
<dbReference type="InterPro" id="IPR003423">
    <property type="entry name" value="OMP_efflux"/>
</dbReference>
<keyword evidence="4 9" id="KW-0812">Transmembrane</keyword>
<dbReference type="OrthoDB" id="9770517at2"/>
<dbReference type="STRING" id="83767.SAMN05660652_01688"/>
<dbReference type="EMBL" id="FNCY01000005">
    <property type="protein sequence ID" value="SDH41000.1"/>
    <property type="molecule type" value="Genomic_DNA"/>
</dbReference>
<dbReference type="Gene3D" id="1.20.1600.10">
    <property type="entry name" value="Outer membrane efflux proteins (OEP)"/>
    <property type="match status" value="1"/>
</dbReference>
<evidence type="ECO:0000256" key="8">
    <source>
        <dbReference type="ARBA" id="ARBA00023288"/>
    </source>
</evidence>
<accession>A0A1G8C803</accession>
<dbReference type="PANTHER" id="PTHR30203:SF20">
    <property type="entry name" value="MULTIDRUG RESISTANCE OUTER MEMBRANE PROTEIN MDTP-RELATED"/>
    <property type="match status" value="1"/>
</dbReference>
<evidence type="ECO:0000256" key="2">
    <source>
        <dbReference type="ARBA" id="ARBA00007613"/>
    </source>
</evidence>
<dbReference type="AlphaFoldDB" id="A0A1G8C803"/>
<keyword evidence="11" id="KW-1185">Reference proteome</keyword>
<keyword evidence="7 9" id="KW-0564">Palmitate</keyword>
<dbReference type="InterPro" id="IPR010131">
    <property type="entry name" value="MdtP/NodT-like"/>
</dbReference>
<evidence type="ECO:0000313" key="11">
    <source>
        <dbReference type="Proteomes" id="UP000198607"/>
    </source>
</evidence>
<proteinExistence type="inferred from homology"/>
<evidence type="ECO:0000256" key="6">
    <source>
        <dbReference type="ARBA" id="ARBA00023136"/>
    </source>
</evidence>
<evidence type="ECO:0000256" key="7">
    <source>
        <dbReference type="ARBA" id="ARBA00023139"/>
    </source>
</evidence>
<dbReference type="PROSITE" id="PS51257">
    <property type="entry name" value="PROKAR_LIPOPROTEIN"/>
    <property type="match status" value="1"/>
</dbReference>
<dbReference type="Gene3D" id="2.20.200.10">
    <property type="entry name" value="Outer membrane efflux proteins (OEP)"/>
    <property type="match status" value="1"/>
</dbReference>
<gene>
    <name evidence="10" type="ORF">SAMN05660652_01688</name>
</gene>
<dbReference type="RefSeq" id="WP_091936495.1">
    <property type="nucleotide sequence ID" value="NZ_FNCY01000005.1"/>
</dbReference>
<organism evidence="10 11">
    <name type="scientific">Propionivibrio dicarboxylicus</name>
    <dbReference type="NCBI Taxonomy" id="83767"/>
    <lineage>
        <taxon>Bacteria</taxon>
        <taxon>Pseudomonadati</taxon>
        <taxon>Pseudomonadota</taxon>
        <taxon>Betaproteobacteria</taxon>
        <taxon>Rhodocyclales</taxon>
        <taxon>Rhodocyclaceae</taxon>
        <taxon>Propionivibrio</taxon>
    </lineage>
</organism>
<keyword evidence="3 9" id="KW-1134">Transmembrane beta strand</keyword>
<evidence type="ECO:0000256" key="4">
    <source>
        <dbReference type="ARBA" id="ARBA00022692"/>
    </source>
</evidence>
<comment type="subcellular location">
    <subcellularLocation>
        <location evidence="9">Cell membrane</location>
        <topology evidence="9">Lipid-anchor</topology>
    </subcellularLocation>
    <subcellularLocation>
        <location evidence="1">Membrane</location>
    </subcellularLocation>
</comment>
<dbReference type="Proteomes" id="UP000198607">
    <property type="component" value="Unassembled WGS sequence"/>
</dbReference>
<dbReference type="Pfam" id="PF02321">
    <property type="entry name" value="OEP"/>
    <property type="match status" value="2"/>
</dbReference>
<keyword evidence="5" id="KW-0732">Signal</keyword>
<keyword evidence="6 9" id="KW-0472">Membrane</keyword>
<comment type="similarity">
    <text evidence="2 9">Belongs to the outer membrane factor (OMF) (TC 1.B.17) family.</text>
</comment>